<dbReference type="EMBL" id="MU859164">
    <property type="protein sequence ID" value="KAK3950863.1"/>
    <property type="molecule type" value="Genomic_DNA"/>
</dbReference>
<dbReference type="AlphaFoldDB" id="A0AAN6NTN0"/>
<evidence type="ECO:0000256" key="3">
    <source>
        <dbReference type="ARBA" id="ARBA00022729"/>
    </source>
</evidence>
<protein>
    <recommendedName>
        <fullName evidence="6">AA1-like domain-containing protein</fullName>
    </recommendedName>
</protein>
<evidence type="ECO:0000256" key="1">
    <source>
        <dbReference type="ARBA" id="ARBA00004613"/>
    </source>
</evidence>
<dbReference type="GO" id="GO:0005576">
    <property type="term" value="C:extracellular region"/>
    <property type="evidence" value="ECO:0007669"/>
    <property type="project" value="UniProtKB-SubCell"/>
</dbReference>
<comment type="caution">
    <text evidence="7">The sequence shown here is derived from an EMBL/GenBank/DDBJ whole genome shotgun (WGS) entry which is preliminary data.</text>
</comment>
<keyword evidence="4" id="KW-1015">Disulfide bond</keyword>
<feature type="signal peptide" evidence="5">
    <location>
        <begin position="1"/>
        <end position="19"/>
    </location>
</feature>
<evidence type="ECO:0000256" key="4">
    <source>
        <dbReference type="ARBA" id="ARBA00023157"/>
    </source>
</evidence>
<dbReference type="Proteomes" id="UP001303222">
    <property type="component" value="Unassembled WGS sequence"/>
</dbReference>
<feature type="chain" id="PRO_5042913922" description="AA1-like domain-containing protein" evidence="5">
    <location>
        <begin position="20"/>
        <end position="180"/>
    </location>
</feature>
<name>A0AAN6NTN0_9PEZI</name>
<feature type="domain" description="AA1-like" evidence="6">
    <location>
        <begin position="41"/>
        <end position="168"/>
    </location>
</feature>
<reference evidence="7" key="1">
    <citation type="journal article" date="2023" name="Mol. Phylogenet. Evol.">
        <title>Genome-scale phylogeny and comparative genomics of the fungal order Sordariales.</title>
        <authorList>
            <person name="Hensen N."/>
            <person name="Bonometti L."/>
            <person name="Westerberg I."/>
            <person name="Brannstrom I.O."/>
            <person name="Guillou S."/>
            <person name="Cros-Aarteil S."/>
            <person name="Calhoun S."/>
            <person name="Haridas S."/>
            <person name="Kuo A."/>
            <person name="Mondo S."/>
            <person name="Pangilinan J."/>
            <person name="Riley R."/>
            <person name="LaButti K."/>
            <person name="Andreopoulos B."/>
            <person name="Lipzen A."/>
            <person name="Chen C."/>
            <person name="Yan M."/>
            <person name="Daum C."/>
            <person name="Ng V."/>
            <person name="Clum A."/>
            <person name="Steindorff A."/>
            <person name="Ohm R.A."/>
            <person name="Martin F."/>
            <person name="Silar P."/>
            <person name="Natvig D.O."/>
            <person name="Lalanne C."/>
            <person name="Gautier V."/>
            <person name="Ament-Velasquez S.L."/>
            <person name="Kruys A."/>
            <person name="Hutchinson M.I."/>
            <person name="Powell A.J."/>
            <person name="Barry K."/>
            <person name="Miller A.N."/>
            <person name="Grigoriev I.V."/>
            <person name="Debuchy R."/>
            <person name="Gladieux P."/>
            <person name="Hiltunen Thoren M."/>
            <person name="Johannesson H."/>
        </authorList>
    </citation>
    <scope>NUCLEOTIDE SEQUENCE</scope>
    <source>
        <strain evidence="7">CBS 626.80</strain>
    </source>
</reference>
<evidence type="ECO:0000259" key="6">
    <source>
        <dbReference type="Pfam" id="PF16541"/>
    </source>
</evidence>
<organism evidence="7 8">
    <name type="scientific">Pseudoneurospora amorphoporcata</name>
    <dbReference type="NCBI Taxonomy" id="241081"/>
    <lineage>
        <taxon>Eukaryota</taxon>
        <taxon>Fungi</taxon>
        <taxon>Dikarya</taxon>
        <taxon>Ascomycota</taxon>
        <taxon>Pezizomycotina</taxon>
        <taxon>Sordariomycetes</taxon>
        <taxon>Sordariomycetidae</taxon>
        <taxon>Sordariales</taxon>
        <taxon>Sordariaceae</taxon>
        <taxon>Pseudoneurospora</taxon>
    </lineage>
</organism>
<comment type="subcellular location">
    <subcellularLocation>
        <location evidence="1">Secreted</location>
    </subcellularLocation>
</comment>
<evidence type="ECO:0000313" key="8">
    <source>
        <dbReference type="Proteomes" id="UP001303222"/>
    </source>
</evidence>
<evidence type="ECO:0000313" key="7">
    <source>
        <dbReference type="EMBL" id="KAK3950863.1"/>
    </source>
</evidence>
<keyword evidence="2" id="KW-0964">Secreted</keyword>
<evidence type="ECO:0000256" key="2">
    <source>
        <dbReference type="ARBA" id="ARBA00022525"/>
    </source>
</evidence>
<dbReference type="InterPro" id="IPR032382">
    <property type="entry name" value="AltA1"/>
</dbReference>
<gene>
    <name evidence="7" type="ORF">QBC32DRAFT_6414</name>
</gene>
<evidence type="ECO:0000256" key="5">
    <source>
        <dbReference type="SAM" id="SignalP"/>
    </source>
</evidence>
<sequence length="180" mass="19226">MVNFTRAAAALALAATVSAAPASTAVKATETTSELTWTVSKFDFHADYIFSTPAHQNSWGYVNFALSSDKTELVYSCNTASNRLNDFFYGEIEYQCTAPEGAPEGSAASFKYNRTDGTLVLSETVVAGDETYTASGSTTIQTTCTDETTGPSPTWVIGEIYTWRKVVCDEVDATVSGTVA</sequence>
<dbReference type="Pfam" id="PF16541">
    <property type="entry name" value="AltA1"/>
    <property type="match status" value="1"/>
</dbReference>
<keyword evidence="3 5" id="KW-0732">Signal</keyword>
<reference evidence="7" key="2">
    <citation type="submission" date="2023-06" db="EMBL/GenBank/DDBJ databases">
        <authorList>
            <consortium name="Lawrence Berkeley National Laboratory"/>
            <person name="Mondo S.J."/>
            <person name="Hensen N."/>
            <person name="Bonometti L."/>
            <person name="Westerberg I."/>
            <person name="Brannstrom I.O."/>
            <person name="Guillou S."/>
            <person name="Cros-Aarteil S."/>
            <person name="Calhoun S."/>
            <person name="Haridas S."/>
            <person name="Kuo A."/>
            <person name="Pangilinan J."/>
            <person name="Riley R."/>
            <person name="Labutti K."/>
            <person name="Andreopoulos B."/>
            <person name="Lipzen A."/>
            <person name="Chen C."/>
            <person name="Yanf M."/>
            <person name="Daum C."/>
            <person name="Ng V."/>
            <person name="Clum A."/>
            <person name="Steindorff A."/>
            <person name="Ohm R."/>
            <person name="Martin F."/>
            <person name="Silar P."/>
            <person name="Natvig D."/>
            <person name="Lalanne C."/>
            <person name="Gautier V."/>
            <person name="Ament-Velasquez S.L."/>
            <person name="Kruys A."/>
            <person name="Hutchinson M.I."/>
            <person name="Powell A.J."/>
            <person name="Barry K."/>
            <person name="Miller A.N."/>
            <person name="Grigoriev I.V."/>
            <person name="Debuchy R."/>
            <person name="Gladieux P."/>
            <person name="Thoren M.H."/>
            <person name="Johannesson H."/>
        </authorList>
    </citation>
    <scope>NUCLEOTIDE SEQUENCE</scope>
    <source>
        <strain evidence="7">CBS 626.80</strain>
    </source>
</reference>
<keyword evidence="8" id="KW-1185">Reference proteome</keyword>
<accession>A0AAN6NTN0</accession>
<proteinExistence type="predicted"/>